<keyword evidence="3" id="KW-1185">Reference proteome</keyword>
<comment type="caution">
    <text evidence="2">The sequence shown here is derived from an EMBL/GenBank/DDBJ whole genome shotgun (WGS) entry which is preliminary data.</text>
</comment>
<organism evidence="2 3">
    <name type="scientific">Leucocoprinus birnbaumii</name>
    <dbReference type="NCBI Taxonomy" id="56174"/>
    <lineage>
        <taxon>Eukaryota</taxon>
        <taxon>Fungi</taxon>
        <taxon>Dikarya</taxon>
        <taxon>Basidiomycota</taxon>
        <taxon>Agaricomycotina</taxon>
        <taxon>Agaricomycetes</taxon>
        <taxon>Agaricomycetidae</taxon>
        <taxon>Agaricales</taxon>
        <taxon>Agaricineae</taxon>
        <taxon>Agaricaceae</taxon>
        <taxon>Leucocoprinus</taxon>
    </lineage>
</organism>
<reference evidence="2" key="1">
    <citation type="submission" date="2022-07" db="EMBL/GenBank/DDBJ databases">
        <title>Genome Sequence of Leucocoprinus birnbaumii.</title>
        <authorList>
            <person name="Buettner E."/>
        </authorList>
    </citation>
    <scope>NUCLEOTIDE SEQUENCE</scope>
    <source>
        <strain evidence="2">VT141</strain>
    </source>
</reference>
<sequence length="189" mass="21227">MRVCRTGLKTNTSHVCKSGQSHSTESRLGDVANHFFIYDSYCTFRLALYHYEHLLSFPQWSIHDNLKVLDYTKSRLGEVGYIAAHMDALKGHPEFNLPIFPVPIFTNSIHALTSSWIHTVAGNDTLPKTAKRKRQAEPDDSSTVAGDSRSTKRTQSASAKIAMFPDELLQQIQDAIIKMETAVPSLHRV</sequence>
<gene>
    <name evidence="2" type="ORF">NP233_g11553</name>
</gene>
<accession>A0AAD5VIP8</accession>
<evidence type="ECO:0000256" key="1">
    <source>
        <dbReference type="SAM" id="MobiDB-lite"/>
    </source>
</evidence>
<evidence type="ECO:0000313" key="3">
    <source>
        <dbReference type="Proteomes" id="UP001213000"/>
    </source>
</evidence>
<feature type="region of interest" description="Disordered" evidence="1">
    <location>
        <begin position="128"/>
        <end position="158"/>
    </location>
</feature>
<protein>
    <submittedName>
        <fullName evidence="2">Uncharacterized protein</fullName>
    </submittedName>
</protein>
<dbReference type="EMBL" id="JANIEX010001414">
    <property type="protein sequence ID" value="KAJ3558193.1"/>
    <property type="molecule type" value="Genomic_DNA"/>
</dbReference>
<evidence type="ECO:0000313" key="2">
    <source>
        <dbReference type="EMBL" id="KAJ3558193.1"/>
    </source>
</evidence>
<proteinExistence type="predicted"/>
<dbReference type="AlphaFoldDB" id="A0AAD5VIP8"/>
<dbReference type="Proteomes" id="UP001213000">
    <property type="component" value="Unassembled WGS sequence"/>
</dbReference>
<name>A0AAD5VIP8_9AGAR</name>